<comment type="caution">
    <text evidence="2">The sequence shown here is derived from an EMBL/GenBank/DDBJ whole genome shotgun (WGS) entry which is preliminary data.</text>
</comment>
<dbReference type="Gene3D" id="2.60.120.260">
    <property type="entry name" value="Galactose-binding domain-like"/>
    <property type="match status" value="1"/>
</dbReference>
<dbReference type="EMBL" id="PYGK01000015">
    <property type="protein sequence ID" value="PSL24496.1"/>
    <property type="molecule type" value="Genomic_DNA"/>
</dbReference>
<sequence>MKKHKAYKFLYRVVVLLLLFAGSAGTQNKLAAQGQVSCTCGCLQPLFDYLITSRRLFTAESEHVVISSLIRDARRAGYNISYTQCAILYKNINKNFYAITTDTVGTLYKARVGDCEISLQSSAGSVQFNNLRSDACTGADVVTYHNAGGSVKVAQLEIGTCYTCVVAPSGNCYSAVTDTSVNPYVSGLAGNWRQLRKYTMYTDHNEVNATQSLHARTAGTIFNFTYYWKLNNKQWVIQPDTVRWLWMQETTLYSLKGVEVETKDPLGRYKSVLLGYGHALPTTVTENGRYRETAFDGFEDYFLNEAVCGNGCVVPRSFDFSPYKQYLDTTEQHTGRYSLKVAAGSAYGISANISATDIDTFRVAYMKDSSNCRYKQLVLKGIDAGKEVLLPTFSPLAGKRLLLSAWVKEGQVCSGNTYTSNQIWVKIKRATDSITIIAVPDGSIIEGWQRYERPLDVPADAVSVTLYLQATGSVPVYFDDIRIHPYSATMKSFVYSPDNLRLMAELDENNYATMYEYDDDGTLIRLKKETERGIKTISESRGSLLKEVLP</sequence>
<organism evidence="2 3">
    <name type="scientific">Chitinophaga ginsengisoli</name>
    <dbReference type="NCBI Taxonomy" id="363837"/>
    <lineage>
        <taxon>Bacteria</taxon>
        <taxon>Pseudomonadati</taxon>
        <taxon>Bacteroidota</taxon>
        <taxon>Chitinophagia</taxon>
        <taxon>Chitinophagales</taxon>
        <taxon>Chitinophagaceae</taxon>
        <taxon>Chitinophaga</taxon>
    </lineage>
</organism>
<name>A0A2P8FS06_9BACT</name>
<dbReference type="Proteomes" id="UP000240978">
    <property type="component" value="Unassembled WGS sequence"/>
</dbReference>
<evidence type="ECO:0000313" key="2">
    <source>
        <dbReference type="EMBL" id="PSL24496.1"/>
    </source>
</evidence>
<dbReference type="OrthoDB" id="627712at2"/>
<proteinExistence type="predicted"/>
<accession>A0A2P8FS06</accession>
<keyword evidence="1" id="KW-0732">Signal</keyword>
<keyword evidence="3" id="KW-1185">Reference proteome</keyword>
<protein>
    <recommendedName>
        <fullName evidence="4">YD repeat-containing protein</fullName>
    </recommendedName>
</protein>
<feature type="signal peptide" evidence="1">
    <location>
        <begin position="1"/>
        <end position="26"/>
    </location>
</feature>
<feature type="chain" id="PRO_5015143830" description="YD repeat-containing protein" evidence="1">
    <location>
        <begin position="27"/>
        <end position="550"/>
    </location>
</feature>
<evidence type="ECO:0000256" key="1">
    <source>
        <dbReference type="SAM" id="SignalP"/>
    </source>
</evidence>
<evidence type="ECO:0000313" key="3">
    <source>
        <dbReference type="Proteomes" id="UP000240978"/>
    </source>
</evidence>
<dbReference type="AlphaFoldDB" id="A0A2P8FS06"/>
<gene>
    <name evidence="2" type="ORF">CLV42_11583</name>
</gene>
<reference evidence="2 3" key="1">
    <citation type="submission" date="2018-03" db="EMBL/GenBank/DDBJ databases">
        <title>Genomic Encyclopedia of Archaeal and Bacterial Type Strains, Phase II (KMG-II): from individual species to whole genera.</title>
        <authorList>
            <person name="Goeker M."/>
        </authorList>
    </citation>
    <scope>NUCLEOTIDE SEQUENCE [LARGE SCALE GENOMIC DNA]</scope>
    <source>
        <strain evidence="2 3">DSM 18107</strain>
    </source>
</reference>
<dbReference type="RefSeq" id="WP_106605052.1">
    <property type="nucleotide sequence ID" value="NZ_PYGK01000015.1"/>
</dbReference>
<evidence type="ECO:0008006" key="4">
    <source>
        <dbReference type="Google" id="ProtNLM"/>
    </source>
</evidence>